<name>A0ABY5APK2_9CYAN</name>
<evidence type="ECO:0000313" key="1">
    <source>
        <dbReference type="EMBL" id="USR90833.1"/>
    </source>
</evidence>
<organism evidence="1 2">
    <name type="scientific">Phormidium yuhuli AB48</name>
    <dbReference type="NCBI Taxonomy" id="2940671"/>
    <lineage>
        <taxon>Bacteria</taxon>
        <taxon>Bacillati</taxon>
        <taxon>Cyanobacteriota</taxon>
        <taxon>Cyanophyceae</taxon>
        <taxon>Oscillatoriophycideae</taxon>
        <taxon>Oscillatoriales</taxon>
        <taxon>Oscillatoriaceae</taxon>
        <taxon>Phormidium</taxon>
        <taxon>Phormidium yuhuli</taxon>
    </lineage>
</organism>
<dbReference type="RefSeq" id="WP_252662857.1">
    <property type="nucleotide sequence ID" value="NZ_CP098611.1"/>
</dbReference>
<dbReference type="Proteomes" id="UP001056708">
    <property type="component" value="Chromosome"/>
</dbReference>
<reference evidence="1" key="1">
    <citation type="submission" date="2022-06" db="EMBL/GenBank/DDBJ databases">
        <title>Genome sequence of Phormidium yuhuli AB48 isolated from an industrial photobioreactor environment.</title>
        <authorList>
            <person name="Qiu Y."/>
            <person name="Noonan A.J.C."/>
            <person name="Dofher K."/>
            <person name="Koch M."/>
            <person name="Kieft B."/>
            <person name="Lin X."/>
            <person name="Ziels R.M."/>
            <person name="Hallam S.J."/>
        </authorList>
    </citation>
    <scope>NUCLEOTIDE SEQUENCE</scope>
    <source>
        <strain evidence="1">AB48</strain>
    </source>
</reference>
<evidence type="ECO:0008006" key="3">
    <source>
        <dbReference type="Google" id="ProtNLM"/>
    </source>
</evidence>
<gene>
    <name evidence="1" type="ORF">NEA10_18735</name>
</gene>
<evidence type="ECO:0000313" key="2">
    <source>
        <dbReference type="Proteomes" id="UP001056708"/>
    </source>
</evidence>
<proteinExistence type="predicted"/>
<protein>
    <recommendedName>
        <fullName evidence="3">Polysaccharide pyruvyl transferase domain-containing protein</fullName>
    </recommendedName>
</protein>
<accession>A0ABY5APK2</accession>
<keyword evidence="2" id="KW-1185">Reference proteome</keyword>
<sequence length="219" mass="25698">MRIVSIRIIESRILSFKIGHLGQDAGQNENCCPYLDGVDLVGIRDYDVGLPWVPCASCMHPEFDRPRSPKHEVVVFSHKKFRLNIKGLPTFTNKEVDFRAVLDFLGSGETILTSSFHGAYWGTLLGRKVLAFPFSSKFFGLKHRPGIYPVERWRPKHYKVSMFGKTLYQHFSRKWFQCSIEHWQDYLEDCPRYPEILEEYRERNRQFYTQVLELVNGSN</sequence>
<dbReference type="EMBL" id="CP098611">
    <property type="protein sequence ID" value="USR90833.1"/>
    <property type="molecule type" value="Genomic_DNA"/>
</dbReference>